<dbReference type="AlphaFoldDB" id="A0A2N9J515"/>
<dbReference type="EMBL" id="OIVN01006366">
    <property type="protein sequence ID" value="SPD31539.1"/>
    <property type="molecule type" value="Genomic_DNA"/>
</dbReference>
<feature type="domain" description="RMI1 N-terminal" evidence="6">
    <location>
        <begin position="117"/>
        <end position="161"/>
    </location>
</feature>
<feature type="compositionally biased region" description="Acidic residues" evidence="4">
    <location>
        <begin position="42"/>
        <end position="55"/>
    </location>
</feature>
<dbReference type="InterPro" id="IPR049363">
    <property type="entry name" value="RMI1_N"/>
</dbReference>
<evidence type="ECO:0000259" key="5">
    <source>
        <dbReference type="Pfam" id="PF08585"/>
    </source>
</evidence>
<sequence>MTRRRLRLTCSSDEEDQSLQQPENENPNPISIPDPYPSEPFEISDDDDEEEEFIDVSDNFTPPEPVSNHSPEPPPPPVHEAPDHSEPPPPATSASASNSTGSRSGSGCPIGDFLGRLGLKLKTEWLEACLDALQSSVPGFASLSVDAKAKLCFERFLVSDMNHCGNGVLPHNVDSMHLVDLPGPYVLQIDEIVNISCPLKGRYQKSAPGIKRCLKLSMTDGVQRVFGMEYRTIQALDALAPAGLKVAICNVHIRRGLLMLVPEAFEVLGGLVEEFEAARQRLVDEINKPPRGKRTRSGIVPPLATRATLAAWPSNAANVAGHNNSSTLQDASSLSSK</sequence>
<feature type="region of interest" description="Disordered" evidence="4">
    <location>
        <begin position="1"/>
        <end position="107"/>
    </location>
</feature>
<organism evidence="7">
    <name type="scientific">Fagus sylvatica</name>
    <name type="common">Beechnut</name>
    <dbReference type="NCBI Taxonomy" id="28930"/>
    <lineage>
        <taxon>Eukaryota</taxon>
        <taxon>Viridiplantae</taxon>
        <taxon>Streptophyta</taxon>
        <taxon>Embryophyta</taxon>
        <taxon>Tracheophyta</taxon>
        <taxon>Spermatophyta</taxon>
        <taxon>Magnoliopsida</taxon>
        <taxon>eudicotyledons</taxon>
        <taxon>Gunneridae</taxon>
        <taxon>Pentapetalae</taxon>
        <taxon>rosids</taxon>
        <taxon>fabids</taxon>
        <taxon>Fagales</taxon>
        <taxon>Fagaceae</taxon>
        <taxon>Fagus</taxon>
    </lineage>
</organism>
<evidence type="ECO:0000256" key="1">
    <source>
        <dbReference type="ARBA" id="ARBA00006395"/>
    </source>
</evidence>
<dbReference type="InterPro" id="IPR042470">
    <property type="entry name" value="RMI1_N_C_sf"/>
</dbReference>
<evidence type="ECO:0000259" key="6">
    <source>
        <dbReference type="Pfam" id="PF21000"/>
    </source>
</evidence>
<name>A0A2N9J515_FAGSY</name>
<dbReference type="Gene3D" id="2.40.50.770">
    <property type="entry name" value="RecQ-mediated genome instability protein Rmi1, C-terminal domain"/>
    <property type="match status" value="1"/>
</dbReference>
<evidence type="ECO:0000256" key="3">
    <source>
        <dbReference type="ARBA" id="ARBA00077519"/>
    </source>
</evidence>
<evidence type="ECO:0000256" key="4">
    <source>
        <dbReference type="SAM" id="MobiDB-lite"/>
    </source>
</evidence>
<feature type="domain" description="RecQ mediated genome instability protein 1 OB-fold" evidence="5">
    <location>
        <begin position="169"/>
        <end position="280"/>
    </location>
</feature>
<protein>
    <recommendedName>
        <fullName evidence="2">RecQ-mediated genome instability protein 1</fullName>
    </recommendedName>
    <alternativeName>
        <fullName evidence="3">BLM-associated protein of 75 kDa homolog</fullName>
    </alternativeName>
</protein>
<feature type="compositionally biased region" description="Low complexity" evidence="4">
    <location>
        <begin position="20"/>
        <end position="29"/>
    </location>
</feature>
<feature type="compositionally biased region" description="Low complexity" evidence="4">
    <location>
        <begin position="92"/>
        <end position="107"/>
    </location>
</feature>
<dbReference type="GO" id="GO:0000712">
    <property type="term" value="P:resolution of meiotic recombination intermediates"/>
    <property type="evidence" value="ECO:0007669"/>
    <property type="project" value="TreeGrafter"/>
</dbReference>
<dbReference type="PANTHER" id="PTHR14790">
    <property type="entry name" value="RECQ-MEDIATED GENOME INSTABILITY PROTEIN 1 RMI1"/>
    <property type="match status" value="1"/>
</dbReference>
<gene>
    <name evidence="7" type="ORF">FSB_LOCUS59421</name>
</gene>
<dbReference type="GO" id="GO:0016604">
    <property type="term" value="C:nuclear body"/>
    <property type="evidence" value="ECO:0007669"/>
    <property type="project" value="TreeGrafter"/>
</dbReference>
<dbReference type="FunFam" id="2.40.50.770:FF:000004">
    <property type="entry name" value="RecQ-mediated instability protein (DUF1767)"/>
    <property type="match status" value="1"/>
</dbReference>
<accession>A0A2N9J515</accession>
<dbReference type="InterPro" id="IPR013894">
    <property type="entry name" value="RMI1_OB"/>
</dbReference>
<comment type="similarity">
    <text evidence="1">Belongs to the RMI1 family.</text>
</comment>
<reference evidence="7" key="1">
    <citation type="submission" date="2018-02" db="EMBL/GenBank/DDBJ databases">
        <authorList>
            <person name="Cohen D.B."/>
            <person name="Kent A.D."/>
        </authorList>
    </citation>
    <scope>NUCLEOTIDE SEQUENCE</scope>
</reference>
<evidence type="ECO:0000256" key="2">
    <source>
        <dbReference type="ARBA" id="ARBA00018987"/>
    </source>
</evidence>
<dbReference type="Pfam" id="PF08585">
    <property type="entry name" value="RMI1_N_C"/>
    <property type="match status" value="1"/>
</dbReference>
<dbReference type="GO" id="GO:0000724">
    <property type="term" value="P:double-strand break repair via homologous recombination"/>
    <property type="evidence" value="ECO:0007669"/>
    <property type="project" value="TreeGrafter"/>
</dbReference>
<dbReference type="SMART" id="SM01161">
    <property type="entry name" value="DUF1767"/>
    <property type="match status" value="1"/>
</dbReference>
<evidence type="ECO:0000313" key="7">
    <source>
        <dbReference type="EMBL" id="SPD31539.1"/>
    </source>
</evidence>
<dbReference type="Pfam" id="PF21000">
    <property type="entry name" value="RMI1_N_N"/>
    <property type="match status" value="1"/>
</dbReference>
<dbReference type="GO" id="GO:0031422">
    <property type="term" value="C:RecQ family helicase-topoisomerase III complex"/>
    <property type="evidence" value="ECO:0007669"/>
    <property type="project" value="TreeGrafter"/>
</dbReference>
<dbReference type="PANTHER" id="PTHR14790:SF15">
    <property type="entry name" value="RECQ-MEDIATED GENOME INSTABILITY PROTEIN 1"/>
    <property type="match status" value="1"/>
</dbReference>
<proteinExistence type="inferred from homology"/>